<dbReference type="EMBL" id="MHIC01000017">
    <property type="protein sequence ID" value="OGY45226.1"/>
    <property type="molecule type" value="Genomic_DNA"/>
</dbReference>
<evidence type="ECO:0000259" key="1">
    <source>
        <dbReference type="Pfam" id="PF18903"/>
    </source>
</evidence>
<evidence type="ECO:0000313" key="2">
    <source>
        <dbReference type="EMBL" id="OGY45226.1"/>
    </source>
</evidence>
<dbReference type="Pfam" id="PF18903">
    <property type="entry name" value="DUF5659"/>
    <property type="match status" value="1"/>
</dbReference>
<evidence type="ECO:0000313" key="3">
    <source>
        <dbReference type="Proteomes" id="UP000176241"/>
    </source>
</evidence>
<organism evidence="2 3">
    <name type="scientific">Candidatus Buchananbacteria bacterium RIFCSPHIGHO2_01_FULL_39_8</name>
    <dbReference type="NCBI Taxonomy" id="1797533"/>
    <lineage>
        <taxon>Bacteria</taxon>
        <taxon>Candidatus Buchananiibacteriota</taxon>
    </lineage>
</organism>
<proteinExistence type="predicted"/>
<dbReference type="STRING" id="1797533.A2731_01760"/>
<sequence length="86" mass="9987">MTYMTMKTPITVKLYRTKDQITAILLYASGQTLDSQEWEDGVCFFVFEDQEACERVMAEHYRGTLNLSSKAFIEAFQTIKSILFSR</sequence>
<name>A0A1G1Y056_9BACT</name>
<comment type="caution">
    <text evidence="2">The sequence shown here is derived from an EMBL/GenBank/DDBJ whole genome shotgun (WGS) entry which is preliminary data.</text>
</comment>
<protein>
    <recommendedName>
        <fullName evidence="1">DUF5659 domain-containing protein</fullName>
    </recommendedName>
</protein>
<gene>
    <name evidence="2" type="ORF">A2731_01760</name>
</gene>
<reference evidence="2 3" key="1">
    <citation type="journal article" date="2016" name="Nat. Commun.">
        <title>Thousands of microbial genomes shed light on interconnected biogeochemical processes in an aquifer system.</title>
        <authorList>
            <person name="Anantharaman K."/>
            <person name="Brown C.T."/>
            <person name="Hug L.A."/>
            <person name="Sharon I."/>
            <person name="Castelle C.J."/>
            <person name="Probst A.J."/>
            <person name="Thomas B.C."/>
            <person name="Singh A."/>
            <person name="Wilkins M.J."/>
            <person name="Karaoz U."/>
            <person name="Brodie E.L."/>
            <person name="Williams K.H."/>
            <person name="Hubbard S.S."/>
            <person name="Banfield J.F."/>
        </authorList>
    </citation>
    <scope>NUCLEOTIDE SEQUENCE [LARGE SCALE GENOMIC DNA]</scope>
</reference>
<accession>A0A1G1Y056</accession>
<dbReference type="Proteomes" id="UP000176241">
    <property type="component" value="Unassembled WGS sequence"/>
</dbReference>
<dbReference type="InterPro" id="IPR043718">
    <property type="entry name" value="DUF5659"/>
</dbReference>
<feature type="domain" description="DUF5659" evidence="1">
    <location>
        <begin position="13"/>
        <end position="84"/>
    </location>
</feature>
<dbReference type="AlphaFoldDB" id="A0A1G1Y056"/>